<organism evidence="1 2">
    <name type="scientific">Gymnopus androsaceus JB14</name>
    <dbReference type="NCBI Taxonomy" id="1447944"/>
    <lineage>
        <taxon>Eukaryota</taxon>
        <taxon>Fungi</taxon>
        <taxon>Dikarya</taxon>
        <taxon>Basidiomycota</taxon>
        <taxon>Agaricomycotina</taxon>
        <taxon>Agaricomycetes</taxon>
        <taxon>Agaricomycetidae</taxon>
        <taxon>Agaricales</taxon>
        <taxon>Marasmiineae</taxon>
        <taxon>Omphalotaceae</taxon>
        <taxon>Gymnopus</taxon>
    </lineage>
</organism>
<feature type="non-terminal residue" evidence="1">
    <location>
        <position position="1"/>
    </location>
</feature>
<feature type="non-terminal residue" evidence="1">
    <location>
        <position position="111"/>
    </location>
</feature>
<evidence type="ECO:0000313" key="2">
    <source>
        <dbReference type="Proteomes" id="UP000799118"/>
    </source>
</evidence>
<dbReference type="Proteomes" id="UP000799118">
    <property type="component" value="Unassembled WGS sequence"/>
</dbReference>
<gene>
    <name evidence="1" type="ORF">BT96DRAFT_749297</name>
</gene>
<dbReference type="AlphaFoldDB" id="A0A6A4GUW3"/>
<protein>
    <submittedName>
        <fullName evidence="1">Uncharacterized protein</fullName>
    </submittedName>
</protein>
<evidence type="ECO:0000313" key="1">
    <source>
        <dbReference type="EMBL" id="KAE9389541.1"/>
    </source>
</evidence>
<sequence>EYSYLSEFDILWDTQEDIWGWKRATQKNGMLMQEFFKLIHAENELPRLHMEICWFFTYMSDEEQRLKAIAKDLKELDPALVLQVILHWQEHGRFNDIHLWRLLSIKRLDGF</sequence>
<name>A0A6A4GUW3_9AGAR</name>
<proteinExistence type="predicted"/>
<reference evidence="1" key="1">
    <citation type="journal article" date="2019" name="Environ. Microbiol.">
        <title>Fungal ecological strategies reflected in gene transcription - a case study of two litter decomposers.</title>
        <authorList>
            <person name="Barbi F."/>
            <person name="Kohler A."/>
            <person name="Barry K."/>
            <person name="Baskaran P."/>
            <person name="Daum C."/>
            <person name="Fauchery L."/>
            <person name="Ihrmark K."/>
            <person name="Kuo A."/>
            <person name="LaButti K."/>
            <person name="Lipzen A."/>
            <person name="Morin E."/>
            <person name="Grigoriev I.V."/>
            <person name="Henrissat B."/>
            <person name="Lindahl B."/>
            <person name="Martin F."/>
        </authorList>
    </citation>
    <scope>NUCLEOTIDE SEQUENCE</scope>
    <source>
        <strain evidence="1">JB14</strain>
    </source>
</reference>
<dbReference type="OrthoDB" id="2676448at2759"/>
<dbReference type="EMBL" id="ML769692">
    <property type="protein sequence ID" value="KAE9389541.1"/>
    <property type="molecule type" value="Genomic_DNA"/>
</dbReference>
<keyword evidence="2" id="KW-1185">Reference proteome</keyword>
<accession>A0A6A4GUW3</accession>